<dbReference type="SMART" id="SM00848">
    <property type="entry name" value="Inhibitor_I29"/>
    <property type="match status" value="1"/>
</dbReference>
<keyword evidence="3" id="KW-0378">Hydrolase</keyword>
<feature type="chain" id="PRO_5032477087" description="Counting factor associated protein D" evidence="7">
    <location>
        <begin position="18"/>
        <end position="541"/>
    </location>
</feature>
<dbReference type="GO" id="GO:0006508">
    <property type="term" value="P:proteolysis"/>
    <property type="evidence" value="ECO:0007669"/>
    <property type="project" value="UniProtKB-KW"/>
</dbReference>
<evidence type="ECO:0008006" key="12">
    <source>
        <dbReference type="Google" id="ProtNLM"/>
    </source>
</evidence>
<evidence type="ECO:0000256" key="7">
    <source>
        <dbReference type="SAM" id="SignalP"/>
    </source>
</evidence>
<reference evidence="10" key="1">
    <citation type="submission" date="2021-01" db="EMBL/GenBank/DDBJ databases">
        <authorList>
            <person name="Li R."/>
            <person name="Bekaert M."/>
        </authorList>
    </citation>
    <scope>NUCLEOTIDE SEQUENCE</scope>
    <source>
        <strain evidence="10">Farmed</strain>
    </source>
</reference>
<dbReference type="InterPro" id="IPR025660">
    <property type="entry name" value="Pept_his_AS"/>
</dbReference>
<keyword evidence="5" id="KW-0865">Zymogen</keyword>
<dbReference type="InterPro" id="IPR000668">
    <property type="entry name" value="Peptidase_C1A_C"/>
</dbReference>
<comment type="caution">
    <text evidence="10">The sequence shown here is derived from an EMBL/GenBank/DDBJ whole genome shotgun (WGS) entry which is preliminary data.</text>
</comment>
<name>A0A812DTW0_ACAPH</name>
<evidence type="ECO:0000259" key="9">
    <source>
        <dbReference type="SMART" id="SM00848"/>
    </source>
</evidence>
<dbReference type="CDD" id="cd02248">
    <property type="entry name" value="Peptidase_C1A"/>
    <property type="match status" value="1"/>
</dbReference>
<gene>
    <name evidence="10" type="ORF">SPHA_62076</name>
</gene>
<dbReference type="InterPro" id="IPR013201">
    <property type="entry name" value="Prot_inhib_I29"/>
</dbReference>
<feature type="signal peptide" evidence="7">
    <location>
        <begin position="1"/>
        <end position="17"/>
    </location>
</feature>
<dbReference type="InterPro" id="IPR039417">
    <property type="entry name" value="Peptidase_C1A_papain-like"/>
</dbReference>
<evidence type="ECO:0000259" key="8">
    <source>
        <dbReference type="SMART" id="SM00645"/>
    </source>
</evidence>
<evidence type="ECO:0000256" key="5">
    <source>
        <dbReference type="ARBA" id="ARBA00023145"/>
    </source>
</evidence>
<dbReference type="PROSITE" id="PS00139">
    <property type="entry name" value="THIOL_PROTEASE_CYS"/>
    <property type="match status" value="1"/>
</dbReference>
<keyword evidence="4" id="KW-0788">Thiol protease</keyword>
<evidence type="ECO:0000313" key="10">
    <source>
        <dbReference type="EMBL" id="CAE1310518.1"/>
    </source>
</evidence>
<dbReference type="AlphaFoldDB" id="A0A812DTW0"/>
<comment type="similarity">
    <text evidence="1">Belongs to the peptidase C1 family.</text>
</comment>
<keyword evidence="6" id="KW-1015">Disulfide bond</keyword>
<dbReference type="FunFam" id="3.90.70.10:FF:000087">
    <property type="entry name" value="Counting factor associated protein D"/>
    <property type="match status" value="1"/>
</dbReference>
<dbReference type="InterPro" id="IPR000169">
    <property type="entry name" value="Pept_cys_AS"/>
</dbReference>
<evidence type="ECO:0000313" key="11">
    <source>
        <dbReference type="Proteomes" id="UP000597762"/>
    </source>
</evidence>
<evidence type="ECO:0000256" key="4">
    <source>
        <dbReference type="ARBA" id="ARBA00022807"/>
    </source>
</evidence>
<dbReference type="InterPro" id="IPR025661">
    <property type="entry name" value="Pept_asp_AS"/>
</dbReference>
<protein>
    <recommendedName>
        <fullName evidence="12">Counting factor associated protein D</fullName>
    </recommendedName>
</protein>
<dbReference type="PANTHER" id="PTHR12411">
    <property type="entry name" value="CYSTEINE PROTEASE FAMILY C1-RELATED"/>
    <property type="match status" value="1"/>
</dbReference>
<dbReference type="InterPro" id="IPR013128">
    <property type="entry name" value="Peptidase_C1A"/>
</dbReference>
<dbReference type="EMBL" id="CAHIKZ030004404">
    <property type="protein sequence ID" value="CAE1310518.1"/>
    <property type="molecule type" value="Genomic_DNA"/>
</dbReference>
<organism evidence="10 11">
    <name type="scientific">Acanthosepion pharaonis</name>
    <name type="common">Pharaoh cuttlefish</name>
    <name type="synonym">Sepia pharaonis</name>
    <dbReference type="NCBI Taxonomy" id="158019"/>
    <lineage>
        <taxon>Eukaryota</taxon>
        <taxon>Metazoa</taxon>
        <taxon>Spiralia</taxon>
        <taxon>Lophotrochozoa</taxon>
        <taxon>Mollusca</taxon>
        <taxon>Cephalopoda</taxon>
        <taxon>Coleoidea</taxon>
        <taxon>Decapodiformes</taxon>
        <taxon>Sepiida</taxon>
        <taxon>Sepiina</taxon>
        <taxon>Sepiidae</taxon>
        <taxon>Acanthosepion</taxon>
    </lineage>
</organism>
<feature type="domain" description="Cathepsin propeptide inhibitor" evidence="9">
    <location>
        <begin position="239"/>
        <end position="295"/>
    </location>
</feature>
<dbReference type="SUPFAM" id="SSF54001">
    <property type="entry name" value="Cysteine proteinases"/>
    <property type="match status" value="1"/>
</dbReference>
<evidence type="ECO:0000256" key="6">
    <source>
        <dbReference type="ARBA" id="ARBA00023157"/>
    </source>
</evidence>
<dbReference type="PROSITE" id="PS00639">
    <property type="entry name" value="THIOL_PROTEASE_HIS"/>
    <property type="match status" value="1"/>
</dbReference>
<dbReference type="PRINTS" id="PR00705">
    <property type="entry name" value="PAPAIN"/>
</dbReference>
<dbReference type="SMART" id="SM00645">
    <property type="entry name" value="Pept_C1"/>
    <property type="match status" value="1"/>
</dbReference>
<keyword evidence="11" id="KW-1185">Reference proteome</keyword>
<dbReference type="Pfam" id="PF00112">
    <property type="entry name" value="Peptidase_C1"/>
    <property type="match status" value="1"/>
</dbReference>
<evidence type="ECO:0000256" key="3">
    <source>
        <dbReference type="ARBA" id="ARBA00022801"/>
    </source>
</evidence>
<keyword evidence="2" id="KW-0645">Protease</keyword>
<feature type="domain" description="Peptidase C1A papain C-terminal" evidence="8">
    <location>
        <begin position="322"/>
        <end position="539"/>
    </location>
</feature>
<dbReference type="Gene3D" id="3.90.70.10">
    <property type="entry name" value="Cysteine proteinases"/>
    <property type="match status" value="1"/>
</dbReference>
<accession>A0A812DTW0</accession>
<dbReference type="OrthoDB" id="65740at2759"/>
<evidence type="ECO:0000256" key="1">
    <source>
        <dbReference type="ARBA" id="ARBA00008455"/>
    </source>
</evidence>
<dbReference type="GO" id="GO:0008234">
    <property type="term" value="F:cysteine-type peptidase activity"/>
    <property type="evidence" value="ECO:0007669"/>
    <property type="project" value="UniProtKB-KW"/>
</dbReference>
<sequence>MLFFGMIVVVTLAVVRGKAVDLTPPTFSSQYAIMGVLKLPYADLEEPFTAYVDVDNKRSSISYYNDIVTIIQRGDHGPYGETYTVAPITTYKVYNEKSCFKLSGANGSRVEPQVALPDLTGFKNVGEKIYLDSAVNVWEKVEQVGYKKNTYVMWVEKYHNDPVRYEMMGYDTLFGSHYDKYIIDYIVYKKGPPDESHFDVPKKLTCKGFPGPGKEEHLVAMNPLSELLNIKTDYTDKMFEKFKSQHNKKYESDKEHAKRKDIFQQNLRFINSKNRAGLTYTLKVNHLADLTDVELKVLRGRRHSGVQNDGLPFNLTAEPGSIPSSKDWRIDGAVTPVKDQAVCGSCWSFGTTGTIEGAFFLKTKHLVRLSQQELVDCSWGEGNNGCDGGEDFRAYNWIMSNGGLTSEDNYGQYLAIDGKCKSRTVDPVVKLKGYVNVTSGSEDALKIAIIKAGPISVAIDASHKSLSFYANGVYYEPKCKSDPDSLDHAVLAVGYGELHGKPYWLIKNSWSTYWGNDGYVLISSENNHCGVTTSPTYVIIE</sequence>
<dbReference type="Pfam" id="PF08246">
    <property type="entry name" value="Inhibitor_I29"/>
    <property type="match status" value="1"/>
</dbReference>
<dbReference type="Proteomes" id="UP000597762">
    <property type="component" value="Unassembled WGS sequence"/>
</dbReference>
<dbReference type="PROSITE" id="PS00640">
    <property type="entry name" value="THIOL_PROTEASE_ASN"/>
    <property type="match status" value="1"/>
</dbReference>
<keyword evidence="7" id="KW-0732">Signal</keyword>
<dbReference type="InterPro" id="IPR038765">
    <property type="entry name" value="Papain-like_cys_pep_sf"/>
</dbReference>
<evidence type="ECO:0000256" key="2">
    <source>
        <dbReference type="ARBA" id="ARBA00022670"/>
    </source>
</evidence>
<proteinExistence type="inferred from homology"/>